<organism evidence="4 5">
    <name type="scientific">Chitinophaga tropicalis</name>
    <dbReference type="NCBI Taxonomy" id="2683588"/>
    <lineage>
        <taxon>Bacteria</taxon>
        <taxon>Pseudomonadati</taxon>
        <taxon>Bacteroidota</taxon>
        <taxon>Chitinophagia</taxon>
        <taxon>Chitinophagales</taxon>
        <taxon>Chitinophagaceae</taxon>
        <taxon>Chitinophaga</taxon>
    </lineage>
</organism>
<keyword evidence="4" id="KW-0378">Hydrolase</keyword>
<comment type="caution">
    <text evidence="4">The sequence shown here is derived from an EMBL/GenBank/DDBJ whole genome shotgun (WGS) entry which is preliminary data.</text>
</comment>
<evidence type="ECO:0000313" key="4">
    <source>
        <dbReference type="EMBL" id="MVT12256.1"/>
    </source>
</evidence>
<dbReference type="GO" id="GO:0045493">
    <property type="term" value="P:xylan catabolic process"/>
    <property type="evidence" value="ECO:0007669"/>
    <property type="project" value="UniProtKB-KW"/>
</dbReference>
<sequence>MRRLLVSLVVLQAFLKTAAGQPAAVHIHIDPARTYQTIDNFSASDAWSAQFVGQWPEEKKNAMADWLFSTDTTAAGQPLGIGLSMWRYNVGAGSTEQGDSSGIADIWRRTHSWQNQQGQYWFLRAAQKRNVKKFLAFLNSPPVHLTTNGKAFATKGNCNIGPAKYEQLATYITTAIKGIHDSTGILFSYISPFNEPQWDWSDGNQEGCPYNNEEISALTKIISRKLSAEKLQTKILIGEAGQLDYLYSAAGKPAKGTQIKAFFDKTSPYYIGSLPNLSYNISGHSYFTTSPAAVAVRTREELRKHLATVPGLGFWQSEYCILGDNAGEINGNKRDYGMDAALYLAGVIHRDLTIANAAAWQYWLAISPYNYKDGLIYIDKDTANGQFHDSKMLWALGNYSRFIRTGAKRIAAYTDNDSSLLVSAYRNTDRTVNVVIVNNTGNDKHVRLDTQKGRLNRLRSYVTDANGNLQPFTVKNDLVIPARAVVTVTGSINQ</sequence>
<dbReference type="InterPro" id="IPR039743">
    <property type="entry name" value="6GAL/EXGAL"/>
</dbReference>
<dbReference type="InterPro" id="IPR017853">
    <property type="entry name" value="GH"/>
</dbReference>
<proteinExistence type="predicted"/>
<evidence type="ECO:0000259" key="3">
    <source>
        <dbReference type="Pfam" id="PF17189"/>
    </source>
</evidence>
<keyword evidence="4" id="KW-0326">Glycosidase</keyword>
<evidence type="ECO:0000256" key="1">
    <source>
        <dbReference type="SAM" id="SignalP"/>
    </source>
</evidence>
<dbReference type="InterPro" id="IPR013780">
    <property type="entry name" value="Glyco_hydro_b"/>
</dbReference>
<dbReference type="AlphaFoldDB" id="A0A7K1UD55"/>
<dbReference type="Pfam" id="PF14587">
    <property type="entry name" value="Glyco_hydr_30_2"/>
    <property type="match status" value="1"/>
</dbReference>
<keyword evidence="5" id="KW-1185">Reference proteome</keyword>
<name>A0A7K1UD55_9BACT</name>
<dbReference type="PANTHER" id="PTHR42767:SF1">
    <property type="entry name" value="ENDO-BETA-1,6-GALACTANASE-LIKE DOMAIN-CONTAINING PROTEIN"/>
    <property type="match status" value="1"/>
</dbReference>
<protein>
    <submittedName>
        <fullName evidence="4">Xylanase</fullName>
    </submittedName>
</protein>
<dbReference type="EMBL" id="WRXN01000021">
    <property type="protein sequence ID" value="MVT12256.1"/>
    <property type="molecule type" value="Genomic_DNA"/>
</dbReference>
<dbReference type="RefSeq" id="WP_157309677.1">
    <property type="nucleotide sequence ID" value="NZ_WRXN01000021.1"/>
</dbReference>
<dbReference type="SUPFAM" id="SSF51445">
    <property type="entry name" value="(Trans)glycosidases"/>
    <property type="match status" value="1"/>
</dbReference>
<evidence type="ECO:0000259" key="2">
    <source>
        <dbReference type="Pfam" id="PF14587"/>
    </source>
</evidence>
<dbReference type="SUPFAM" id="SSF51011">
    <property type="entry name" value="Glycosyl hydrolase domain"/>
    <property type="match status" value="1"/>
</dbReference>
<dbReference type="InterPro" id="IPR033452">
    <property type="entry name" value="GH30_C"/>
</dbReference>
<dbReference type="GO" id="GO:0004553">
    <property type="term" value="F:hydrolase activity, hydrolyzing O-glycosyl compounds"/>
    <property type="evidence" value="ECO:0007669"/>
    <property type="project" value="InterPro"/>
</dbReference>
<dbReference type="InterPro" id="IPR039514">
    <property type="entry name" value="6GAL-like"/>
</dbReference>
<keyword evidence="4" id="KW-0119">Carbohydrate metabolism</keyword>
<dbReference type="Proteomes" id="UP000461730">
    <property type="component" value="Unassembled WGS sequence"/>
</dbReference>
<keyword evidence="4" id="KW-0624">Polysaccharide degradation</keyword>
<dbReference type="PANTHER" id="PTHR42767">
    <property type="entry name" value="ENDO-BETA-1,6-GALACTANASE"/>
    <property type="match status" value="1"/>
</dbReference>
<dbReference type="Gene3D" id="2.60.40.1180">
    <property type="entry name" value="Golgi alpha-mannosidase II"/>
    <property type="match status" value="1"/>
</dbReference>
<feature type="signal peptide" evidence="1">
    <location>
        <begin position="1"/>
        <end position="18"/>
    </location>
</feature>
<feature type="domain" description="Endo-beta-1,6-galactanase-like" evidence="2">
    <location>
        <begin position="25"/>
        <end position="377"/>
    </location>
</feature>
<keyword evidence="1" id="KW-0732">Signal</keyword>
<reference evidence="4 5" key="1">
    <citation type="submission" date="2019-12" db="EMBL/GenBank/DDBJ databases">
        <title>Chitinophaga sp. strain ysch24 (GDMCC 1.1355), whole genome shotgun sequence.</title>
        <authorList>
            <person name="Zhang X."/>
        </authorList>
    </citation>
    <scope>NUCLEOTIDE SEQUENCE [LARGE SCALE GENOMIC DNA]</scope>
    <source>
        <strain evidence="5">ysch24</strain>
    </source>
</reference>
<accession>A0A7K1UD55</accession>
<feature type="domain" description="Glycosyl hydrolase family 30 beta sandwich" evidence="3">
    <location>
        <begin position="406"/>
        <end position="488"/>
    </location>
</feature>
<evidence type="ECO:0000313" key="5">
    <source>
        <dbReference type="Proteomes" id="UP000461730"/>
    </source>
</evidence>
<dbReference type="Pfam" id="PF17189">
    <property type="entry name" value="Glyco_hydro_30C"/>
    <property type="match status" value="1"/>
</dbReference>
<dbReference type="Gene3D" id="3.20.20.80">
    <property type="entry name" value="Glycosidases"/>
    <property type="match status" value="1"/>
</dbReference>
<feature type="chain" id="PRO_5029542047" evidence="1">
    <location>
        <begin position="19"/>
        <end position="494"/>
    </location>
</feature>
<keyword evidence="4" id="KW-0858">Xylan degradation</keyword>
<gene>
    <name evidence="4" type="ORF">GO493_28625</name>
</gene>